<gene>
    <name evidence="1" type="ordered locus">Snas_1466</name>
</gene>
<proteinExistence type="predicted"/>
<accession>D3PVB7</accession>
<dbReference type="HOGENOM" id="CLU_108887_0_0_11"/>
<sequence>MYVSFADMETTTLPEAPESIRAISSIPDPDYTDTYTHEAADASDWTPEEWARVCFNEIAGFKAWLMWRFMLRMKLRWWKSSGTICGWRIDGQGPDWIRLESDGHRFHGNLVYRITDGQAQLATIVKFKRPEMAVKWQKLQPTHNGVVPSLVAETHKRLRDKAS</sequence>
<dbReference type="eggNOG" id="ENOG5032C8H">
    <property type="taxonomic scope" value="Bacteria"/>
</dbReference>
<dbReference type="Proteomes" id="UP000000844">
    <property type="component" value="Chromosome"/>
</dbReference>
<organism evidence="1 2">
    <name type="scientific">Stackebrandtia nassauensis (strain DSM 44728 / CIP 108903 / NRRL B-16338 / NBRC 102104 / LLR-40K-21)</name>
    <dbReference type="NCBI Taxonomy" id="446470"/>
    <lineage>
        <taxon>Bacteria</taxon>
        <taxon>Bacillati</taxon>
        <taxon>Actinomycetota</taxon>
        <taxon>Actinomycetes</taxon>
        <taxon>Glycomycetales</taxon>
        <taxon>Glycomycetaceae</taxon>
        <taxon>Stackebrandtia</taxon>
    </lineage>
</organism>
<dbReference type="AlphaFoldDB" id="D3PVB7"/>
<dbReference type="KEGG" id="sna:Snas_1466"/>
<evidence type="ECO:0000313" key="1">
    <source>
        <dbReference type="EMBL" id="ADD41170.1"/>
    </source>
</evidence>
<keyword evidence="2" id="KW-1185">Reference proteome</keyword>
<name>D3PVB7_STANL</name>
<dbReference type="EMBL" id="CP001778">
    <property type="protein sequence ID" value="ADD41170.1"/>
    <property type="molecule type" value="Genomic_DNA"/>
</dbReference>
<evidence type="ECO:0000313" key="2">
    <source>
        <dbReference type="Proteomes" id="UP000000844"/>
    </source>
</evidence>
<reference evidence="1 2" key="1">
    <citation type="journal article" date="2009" name="Stand. Genomic Sci.">
        <title>Complete genome sequence of Stackebrandtia nassauensis type strain (LLR-40K-21).</title>
        <authorList>
            <person name="Munk C."/>
            <person name="Lapidus A."/>
            <person name="Copeland A."/>
            <person name="Jando M."/>
            <person name="Mayilraj S."/>
            <person name="Glavina Del Rio T."/>
            <person name="Nolan M."/>
            <person name="Chen F."/>
            <person name="Lucas S."/>
            <person name="Tice H."/>
            <person name="Cheng J.F."/>
            <person name="Han C."/>
            <person name="Detter J.C."/>
            <person name="Bruce D."/>
            <person name="Goodwin L."/>
            <person name="Chain P."/>
            <person name="Pitluck S."/>
            <person name="Goker M."/>
            <person name="Ovchinikova G."/>
            <person name="Pati A."/>
            <person name="Ivanova N."/>
            <person name="Mavromatis K."/>
            <person name="Chen A."/>
            <person name="Palaniappan K."/>
            <person name="Land M."/>
            <person name="Hauser L."/>
            <person name="Chang Y.J."/>
            <person name="Jeffries C.D."/>
            <person name="Bristow J."/>
            <person name="Eisen J.A."/>
            <person name="Markowitz V."/>
            <person name="Hugenholtz P."/>
            <person name="Kyrpides N.C."/>
            <person name="Klenk H.P."/>
        </authorList>
    </citation>
    <scope>NUCLEOTIDE SEQUENCE [LARGE SCALE GENOMIC DNA]</scope>
    <source>
        <strain evidence="2">DSM 44728 / CIP 108903 / NRRL B-16338 / NBRC 102104 / LLR-40K-21</strain>
    </source>
</reference>
<protein>
    <submittedName>
        <fullName evidence="1">Uncharacterized protein</fullName>
    </submittedName>
</protein>